<dbReference type="GO" id="GO:0005524">
    <property type="term" value="F:ATP binding"/>
    <property type="evidence" value="ECO:0007669"/>
    <property type="project" value="UniProtKB-KW"/>
</dbReference>
<evidence type="ECO:0000256" key="8">
    <source>
        <dbReference type="ARBA" id="ARBA00022741"/>
    </source>
</evidence>
<protein>
    <recommendedName>
        <fullName evidence="10">L-threonylcarbamoyladenylate synthase</fullName>
        <ecNumber evidence="3">2.7.7.87</ecNumber>
    </recommendedName>
    <alternativeName>
        <fullName evidence="10">L-threonylcarbamoyladenylate synthase</fullName>
    </alternativeName>
</protein>
<keyword evidence="5" id="KW-0808">Transferase</keyword>
<organism evidence="13 14">
    <name type="scientific">Candidatus Kaiserbacteria bacterium RIFCSPHIGHO2_02_FULL_49_16</name>
    <dbReference type="NCBI Taxonomy" id="1798490"/>
    <lineage>
        <taxon>Bacteria</taxon>
        <taxon>Candidatus Kaiseribacteriota</taxon>
    </lineage>
</organism>
<evidence type="ECO:0000256" key="6">
    <source>
        <dbReference type="ARBA" id="ARBA00022694"/>
    </source>
</evidence>
<dbReference type="GO" id="GO:0000049">
    <property type="term" value="F:tRNA binding"/>
    <property type="evidence" value="ECO:0007669"/>
    <property type="project" value="TreeGrafter"/>
</dbReference>
<dbReference type="PANTHER" id="PTHR17490">
    <property type="entry name" value="SUA5"/>
    <property type="match status" value="1"/>
</dbReference>
<dbReference type="InterPro" id="IPR006070">
    <property type="entry name" value="Sua5-like_dom"/>
</dbReference>
<keyword evidence="4" id="KW-0963">Cytoplasm</keyword>
<evidence type="ECO:0000256" key="5">
    <source>
        <dbReference type="ARBA" id="ARBA00022679"/>
    </source>
</evidence>
<dbReference type="GO" id="GO:0003725">
    <property type="term" value="F:double-stranded RNA binding"/>
    <property type="evidence" value="ECO:0007669"/>
    <property type="project" value="InterPro"/>
</dbReference>
<comment type="similarity">
    <text evidence="2">Belongs to the SUA5 family.</text>
</comment>
<proteinExistence type="inferred from homology"/>
<feature type="domain" description="YrdC-like" evidence="12">
    <location>
        <begin position="12"/>
        <end position="228"/>
    </location>
</feature>
<keyword evidence="6" id="KW-0819">tRNA processing</keyword>
<dbReference type="NCBIfam" id="TIGR00057">
    <property type="entry name" value="L-threonylcarbamoyladenylate synthase"/>
    <property type="match status" value="1"/>
</dbReference>
<dbReference type="Proteomes" id="UP000178042">
    <property type="component" value="Unassembled WGS sequence"/>
</dbReference>
<comment type="subcellular location">
    <subcellularLocation>
        <location evidence="1">Cytoplasm</location>
    </subcellularLocation>
</comment>
<keyword evidence="7" id="KW-0548">Nucleotidyltransferase</keyword>
<evidence type="ECO:0000256" key="4">
    <source>
        <dbReference type="ARBA" id="ARBA00022490"/>
    </source>
</evidence>
<dbReference type="GO" id="GO:0005737">
    <property type="term" value="C:cytoplasm"/>
    <property type="evidence" value="ECO:0007669"/>
    <property type="project" value="UniProtKB-SubCell"/>
</dbReference>
<dbReference type="AlphaFoldDB" id="A0A1F6DA16"/>
<dbReference type="EC" id="2.7.7.87" evidence="3"/>
<dbReference type="GO" id="GO:0061710">
    <property type="term" value="F:L-threonylcarbamoyladenylate synthase"/>
    <property type="evidence" value="ECO:0007669"/>
    <property type="project" value="UniProtKB-EC"/>
</dbReference>
<evidence type="ECO:0000313" key="14">
    <source>
        <dbReference type="Proteomes" id="UP000178042"/>
    </source>
</evidence>
<sequence>MEVLSLNKQGITACVKNSIKILRAGGIILYPTDTVYGLGADAFSNKAVGKIYKLKGRDEKKPIHAIVADIKMIEKYAEVSDFARMLAKEFLPGPLTLILKKKAAVKTGIGKGIRKIGFRIPNHKFCIALVKKIGTPITTTSANKSGNKTERTIKAILKQLGVNNSYASVLPARRSLGAGGQKTAMREKSNIDLVIDAGNPPDGGEERLPSTIVDLTGNEPVILREGVISASEIWNLLGTEFQD</sequence>
<evidence type="ECO:0000256" key="11">
    <source>
        <dbReference type="ARBA" id="ARBA00048366"/>
    </source>
</evidence>
<dbReference type="PANTHER" id="PTHR17490:SF16">
    <property type="entry name" value="THREONYLCARBAMOYL-AMP SYNTHASE"/>
    <property type="match status" value="1"/>
</dbReference>
<dbReference type="Gene3D" id="3.90.870.10">
    <property type="entry name" value="DHBP synthase"/>
    <property type="match status" value="1"/>
</dbReference>
<keyword evidence="8" id="KW-0547">Nucleotide-binding</keyword>
<dbReference type="InterPro" id="IPR017945">
    <property type="entry name" value="DHBP_synth_RibB-like_a/b_dom"/>
</dbReference>
<evidence type="ECO:0000256" key="9">
    <source>
        <dbReference type="ARBA" id="ARBA00022840"/>
    </source>
</evidence>
<comment type="caution">
    <text evidence="13">The sequence shown here is derived from an EMBL/GenBank/DDBJ whole genome shotgun (WGS) entry which is preliminary data.</text>
</comment>
<dbReference type="PROSITE" id="PS51163">
    <property type="entry name" value="YRDC"/>
    <property type="match status" value="1"/>
</dbReference>
<dbReference type="InterPro" id="IPR050156">
    <property type="entry name" value="TC-AMP_synthase_SUA5"/>
</dbReference>
<dbReference type="EMBL" id="MFLD01000043">
    <property type="protein sequence ID" value="OGG58215.1"/>
    <property type="molecule type" value="Genomic_DNA"/>
</dbReference>
<reference evidence="13 14" key="1">
    <citation type="journal article" date="2016" name="Nat. Commun.">
        <title>Thousands of microbial genomes shed light on interconnected biogeochemical processes in an aquifer system.</title>
        <authorList>
            <person name="Anantharaman K."/>
            <person name="Brown C.T."/>
            <person name="Hug L.A."/>
            <person name="Sharon I."/>
            <person name="Castelle C.J."/>
            <person name="Probst A.J."/>
            <person name="Thomas B.C."/>
            <person name="Singh A."/>
            <person name="Wilkins M.J."/>
            <person name="Karaoz U."/>
            <person name="Brodie E.L."/>
            <person name="Williams K.H."/>
            <person name="Hubbard S.S."/>
            <person name="Banfield J.F."/>
        </authorList>
    </citation>
    <scope>NUCLEOTIDE SEQUENCE [LARGE SCALE GENOMIC DNA]</scope>
</reference>
<dbReference type="Pfam" id="PF01300">
    <property type="entry name" value="Sua5_yciO_yrdC"/>
    <property type="match status" value="1"/>
</dbReference>
<evidence type="ECO:0000313" key="13">
    <source>
        <dbReference type="EMBL" id="OGG58215.1"/>
    </source>
</evidence>
<evidence type="ECO:0000256" key="1">
    <source>
        <dbReference type="ARBA" id="ARBA00004496"/>
    </source>
</evidence>
<evidence type="ECO:0000259" key="12">
    <source>
        <dbReference type="PROSITE" id="PS51163"/>
    </source>
</evidence>
<dbReference type="GO" id="GO:0006450">
    <property type="term" value="P:regulation of translational fidelity"/>
    <property type="evidence" value="ECO:0007669"/>
    <property type="project" value="TreeGrafter"/>
</dbReference>
<name>A0A1F6DA16_9BACT</name>
<dbReference type="GO" id="GO:0008033">
    <property type="term" value="P:tRNA processing"/>
    <property type="evidence" value="ECO:0007669"/>
    <property type="project" value="UniProtKB-KW"/>
</dbReference>
<gene>
    <name evidence="13" type="ORF">A3C86_03660</name>
</gene>
<dbReference type="SUPFAM" id="SSF55821">
    <property type="entry name" value="YrdC/RibB"/>
    <property type="match status" value="2"/>
</dbReference>
<keyword evidence="9" id="KW-0067">ATP-binding</keyword>
<evidence type="ECO:0000256" key="3">
    <source>
        <dbReference type="ARBA" id="ARBA00012584"/>
    </source>
</evidence>
<comment type="catalytic activity">
    <reaction evidence="11">
        <text>L-threonine + hydrogencarbonate + ATP = L-threonylcarbamoyladenylate + diphosphate + H2O</text>
        <dbReference type="Rhea" id="RHEA:36407"/>
        <dbReference type="ChEBI" id="CHEBI:15377"/>
        <dbReference type="ChEBI" id="CHEBI:17544"/>
        <dbReference type="ChEBI" id="CHEBI:30616"/>
        <dbReference type="ChEBI" id="CHEBI:33019"/>
        <dbReference type="ChEBI" id="CHEBI:57926"/>
        <dbReference type="ChEBI" id="CHEBI:73682"/>
        <dbReference type="EC" id="2.7.7.87"/>
    </reaction>
</comment>
<evidence type="ECO:0000256" key="10">
    <source>
        <dbReference type="ARBA" id="ARBA00029774"/>
    </source>
</evidence>
<accession>A0A1F6DA16</accession>
<evidence type="ECO:0000256" key="2">
    <source>
        <dbReference type="ARBA" id="ARBA00007663"/>
    </source>
</evidence>
<evidence type="ECO:0000256" key="7">
    <source>
        <dbReference type="ARBA" id="ARBA00022695"/>
    </source>
</evidence>